<name>A0A8H6XG06_9AGAR</name>
<feature type="transmembrane region" description="Helical" evidence="1">
    <location>
        <begin position="301"/>
        <end position="319"/>
    </location>
</feature>
<feature type="transmembrane region" description="Helical" evidence="1">
    <location>
        <begin position="325"/>
        <end position="350"/>
    </location>
</feature>
<sequence>MIELLPSPALIENGVPMLRNDSGESTDSPFGSALNTPADEKALQFEPLDAKLLSVAVERGREPTKSPRRVVFPRQFSKAMEEATRISSPNRLLFRARSNSVEPVLPPEDFIPLAPHPTPVPSAGAPPLCVEEPRRAQTPQPTIQDTYSTSSPQLITRTTRPPLRRDIFSPASIPVALGVEDTSTSDVDFTPRAHSTLRHRKGEFKLLNDSITGESASGLLAAAAANDAAEATDKNQSTNCKYEDFEIDPPVLSQLSLLFPLQLVLFPAWCVLVGASIFLCPTRLNAIAFPASATRANTGTALYLTQTLLVCCLPFSAPPSPIRSFAHWATVAHLHVGIFLAALGGVTYLYPPLGALLTAACAGQIVHAWGDFYPVEDGDAELGGDVRQMLYRVLLTPGCGFEDGATVNRVGEKYFLIRAPPRVETRAEILAAAGVDDDGLDEDAE</sequence>
<keyword evidence="1" id="KW-1133">Transmembrane helix</keyword>
<comment type="caution">
    <text evidence="2">The sequence shown here is derived from an EMBL/GenBank/DDBJ whole genome shotgun (WGS) entry which is preliminary data.</text>
</comment>
<keyword evidence="1" id="KW-0472">Membrane</keyword>
<keyword evidence="1" id="KW-0812">Transmembrane</keyword>
<accession>A0A8H6XG06</accession>
<gene>
    <name evidence="2" type="ORF">MSAN_02105900</name>
</gene>
<dbReference type="OrthoDB" id="2752889at2759"/>
<protein>
    <submittedName>
        <fullName evidence="2">Protoporphyrinogen oxidase</fullName>
    </submittedName>
</protein>
<dbReference type="EMBL" id="JACAZH010000029">
    <property type="protein sequence ID" value="KAF7340773.1"/>
    <property type="molecule type" value="Genomic_DNA"/>
</dbReference>
<evidence type="ECO:0000256" key="1">
    <source>
        <dbReference type="SAM" id="Phobius"/>
    </source>
</evidence>
<evidence type="ECO:0000313" key="2">
    <source>
        <dbReference type="EMBL" id="KAF7340773.1"/>
    </source>
</evidence>
<proteinExistence type="predicted"/>
<dbReference type="Proteomes" id="UP000623467">
    <property type="component" value="Unassembled WGS sequence"/>
</dbReference>
<reference evidence="2" key="1">
    <citation type="submission" date="2020-05" db="EMBL/GenBank/DDBJ databases">
        <title>Mycena genomes resolve the evolution of fungal bioluminescence.</title>
        <authorList>
            <person name="Tsai I.J."/>
        </authorList>
    </citation>
    <scope>NUCLEOTIDE SEQUENCE</scope>
    <source>
        <strain evidence="2">160909Yilan</strain>
    </source>
</reference>
<dbReference type="AlphaFoldDB" id="A0A8H6XG06"/>
<evidence type="ECO:0000313" key="3">
    <source>
        <dbReference type="Proteomes" id="UP000623467"/>
    </source>
</evidence>
<organism evidence="2 3">
    <name type="scientific">Mycena sanguinolenta</name>
    <dbReference type="NCBI Taxonomy" id="230812"/>
    <lineage>
        <taxon>Eukaryota</taxon>
        <taxon>Fungi</taxon>
        <taxon>Dikarya</taxon>
        <taxon>Basidiomycota</taxon>
        <taxon>Agaricomycotina</taxon>
        <taxon>Agaricomycetes</taxon>
        <taxon>Agaricomycetidae</taxon>
        <taxon>Agaricales</taxon>
        <taxon>Marasmiineae</taxon>
        <taxon>Mycenaceae</taxon>
        <taxon>Mycena</taxon>
    </lineage>
</organism>
<keyword evidence="3" id="KW-1185">Reference proteome</keyword>
<feature type="transmembrane region" description="Helical" evidence="1">
    <location>
        <begin position="257"/>
        <end position="280"/>
    </location>
</feature>